<organism evidence="2 3">
    <name type="scientific">Flagellimonas spongiicola</name>
    <dbReference type="NCBI Taxonomy" id="2942208"/>
    <lineage>
        <taxon>Bacteria</taxon>
        <taxon>Pseudomonadati</taxon>
        <taxon>Bacteroidota</taxon>
        <taxon>Flavobacteriia</taxon>
        <taxon>Flavobacteriales</taxon>
        <taxon>Flavobacteriaceae</taxon>
        <taxon>Flagellimonas</taxon>
    </lineage>
</organism>
<dbReference type="Proteomes" id="UP001203607">
    <property type="component" value="Unassembled WGS sequence"/>
</dbReference>
<proteinExistence type="predicted"/>
<comment type="caution">
    <text evidence="2">The sequence shown here is derived from an EMBL/GenBank/DDBJ whole genome shotgun (WGS) entry which is preliminary data.</text>
</comment>
<feature type="domain" description="DUF3857" evidence="1">
    <location>
        <begin position="68"/>
        <end position="198"/>
    </location>
</feature>
<dbReference type="Gene3D" id="3.10.620.30">
    <property type="match status" value="1"/>
</dbReference>
<dbReference type="RefSeq" id="WP_249658247.1">
    <property type="nucleotide sequence ID" value="NZ_JAMFMA010000003.1"/>
</dbReference>
<dbReference type="Pfam" id="PF12969">
    <property type="entry name" value="DUF3857"/>
    <property type="match status" value="1"/>
</dbReference>
<accession>A0ABT0PUK6</accession>
<keyword evidence="3" id="KW-1185">Reference proteome</keyword>
<reference evidence="2 3" key="1">
    <citation type="submission" date="2022-05" db="EMBL/GenBank/DDBJ databases">
        <authorList>
            <person name="Park J.-S."/>
        </authorList>
    </citation>
    <scope>NUCLEOTIDE SEQUENCE [LARGE SCALE GENOMIC DNA]</scope>
    <source>
        <strain evidence="2 3">2012CJ35-5</strain>
    </source>
</reference>
<dbReference type="Gene3D" id="2.60.40.3140">
    <property type="match status" value="1"/>
</dbReference>
<dbReference type="InterPro" id="IPR024618">
    <property type="entry name" value="DUF3857"/>
</dbReference>
<protein>
    <submittedName>
        <fullName evidence="2">DUF3857 and transglutaminase domain-containing protein</fullName>
    </submittedName>
</protein>
<name>A0ABT0PUK6_9FLAO</name>
<evidence type="ECO:0000313" key="3">
    <source>
        <dbReference type="Proteomes" id="UP001203607"/>
    </source>
</evidence>
<gene>
    <name evidence="2" type="ORF">M3P19_13650</name>
</gene>
<dbReference type="EMBL" id="JAMFMA010000003">
    <property type="protein sequence ID" value="MCL6275059.1"/>
    <property type="molecule type" value="Genomic_DNA"/>
</dbReference>
<evidence type="ECO:0000259" key="1">
    <source>
        <dbReference type="Pfam" id="PF12969"/>
    </source>
</evidence>
<evidence type="ECO:0000313" key="2">
    <source>
        <dbReference type="EMBL" id="MCL6275059.1"/>
    </source>
</evidence>
<sequence>MKTKLLIIFLIGFQITYSNDIKFGKVSKAELEETQHSKEADASAAILYKKERVTYNYGADEGWAMLKEVHLRVKIYKKEGLDWATISAPLYISNGDEETVSGVKGYTFNLVDGKVTEEKLKKDGIFIEEVNKYRRKASFTLPEVKVGSVIDLTYTVKSPLFWHMDDFWFQYAIPVNKVHLRLDIPQYFVFKRYTKGFYPIQLNQTRENRQINISYRAQDDTRSVAYSRHTGTLDFYENVYEVNATDLPSLVEEEYTNNIDNYRAAIKFELASTQFPNRPYKNYSLSWEDVAKSIYQYDSFGNELRKTNYYKDDIDQLLSGVTEKEEKIQRIFAFVQFKMNWNNFYGVGASDGVKKAYKEGSGNVGAINLMLTSMLRYAGIKANPILVSTKSNGIPLYPTSDGFNYVIAGVEVLNDVILLDATEKNAYPGILPERALNWMGRLIREDGSSTQAQLIPKELSKELHYVNATILADGTVEGKTRNQYTKQFALSFRDHMDDTDEESYLDEMENQLGEMEVDNYELKNKKTPTKPVVETCTFSKENQGEIIGNKMYISPMLFLGQKHNPFKMDKREYPVDFSFPRQKKYMVSITVPEGYQIESIPENTVVQLPGNAGKFSYRIVTKGNQINVNATTELNTAFFPTEYYDALKEYYKNLVQKHSEKVVLSKI</sequence>
<dbReference type="Gene3D" id="2.60.120.1130">
    <property type="match status" value="1"/>
</dbReference>